<proteinExistence type="predicted"/>
<accession>A0A0C9U0W2</accession>
<evidence type="ECO:0000313" key="2">
    <source>
        <dbReference type="Proteomes" id="UP000054279"/>
    </source>
</evidence>
<dbReference type="EMBL" id="KN838049">
    <property type="protein sequence ID" value="KIJ22632.1"/>
    <property type="molecule type" value="Genomic_DNA"/>
</dbReference>
<dbReference type="AlphaFoldDB" id="A0A0C9U0W2"/>
<keyword evidence="2" id="KW-1185">Reference proteome</keyword>
<organism evidence="1 2">
    <name type="scientific">Sphaerobolus stellatus (strain SS14)</name>
    <dbReference type="NCBI Taxonomy" id="990650"/>
    <lineage>
        <taxon>Eukaryota</taxon>
        <taxon>Fungi</taxon>
        <taxon>Dikarya</taxon>
        <taxon>Basidiomycota</taxon>
        <taxon>Agaricomycotina</taxon>
        <taxon>Agaricomycetes</taxon>
        <taxon>Phallomycetidae</taxon>
        <taxon>Geastrales</taxon>
        <taxon>Sphaerobolaceae</taxon>
        <taxon>Sphaerobolus</taxon>
    </lineage>
</organism>
<dbReference type="HOGENOM" id="CLU_1441918_0_0_1"/>
<sequence length="188" mass="20645">MTDLLDAIEDHFDEERTKEVVGHIKSSPTYGNAYSRGAARTDVGARTGEQLASMEQLNAHSRPAYAPNIDVPLQKLVRFQEMAQAASTSVSVPVPIRSKQTSSMSKEELLQYPHTIEYINQAGMLVLARTGDENFAKAEQFLGAKIIGTGNRTGSLLKFNSSHTHKPSRFTMLMSNLETFIVPVSTAC</sequence>
<name>A0A0C9U0W2_SPHS4</name>
<evidence type="ECO:0000313" key="1">
    <source>
        <dbReference type="EMBL" id="KIJ22632.1"/>
    </source>
</evidence>
<dbReference type="Proteomes" id="UP000054279">
    <property type="component" value="Unassembled WGS sequence"/>
</dbReference>
<gene>
    <name evidence="1" type="ORF">M422DRAFT_57134</name>
</gene>
<reference evidence="1 2" key="1">
    <citation type="submission" date="2014-06" db="EMBL/GenBank/DDBJ databases">
        <title>Evolutionary Origins and Diversification of the Mycorrhizal Mutualists.</title>
        <authorList>
            <consortium name="DOE Joint Genome Institute"/>
            <consortium name="Mycorrhizal Genomics Consortium"/>
            <person name="Kohler A."/>
            <person name="Kuo A."/>
            <person name="Nagy L.G."/>
            <person name="Floudas D."/>
            <person name="Copeland A."/>
            <person name="Barry K.W."/>
            <person name="Cichocki N."/>
            <person name="Veneault-Fourrey C."/>
            <person name="LaButti K."/>
            <person name="Lindquist E.A."/>
            <person name="Lipzen A."/>
            <person name="Lundell T."/>
            <person name="Morin E."/>
            <person name="Murat C."/>
            <person name="Riley R."/>
            <person name="Ohm R."/>
            <person name="Sun H."/>
            <person name="Tunlid A."/>
            <person name="Henrissat B."/>
            <person name="Grigoriev I.V."/>
            <person name="Hibbett D.S."/>
            <person name="Martin F."/>
        </authorList>
    </citation>
    <scope>NUCLEOTIDE SEQUENCE [LARGE SCALE GENOMIC DNA]</scope>
    <source>
        <strain evidence="1 2">SS14</strain>
    </source>
</reference>
<protein>
    <submittedName>
        <fullName evidence="1">Unplaced genomic scaffold SPHSTscaffold_974, whole genome shotgun sequence</fullName>
    </submittedName>
</protein>